<feature type="compositionally biased region" description="Polar residues" evidence="8">
    <location>
        <begin position="27"/>
        <end position="36"/>
    </location>
</feature>
<name>A0ABP8VHX6_9MICO</name>
<keyword evidence="5" id="KW-0460">Magnesium</keyword>
<feature type="domain" description="Reverse transcriptase" evidence="9">
    <location>
        <begin position="193"/>
        <end position="434"/>
    </location>
</feature>
<evidence type="ECO:0000256" key="4">
    <source>
        <dbReference type="ARBA" id="ARBA00022723"/>
    </source>
</evidence>
<dbReference type="InterPro" id="IPR051083">
    <property type="entry name" value="GrpII_Intron_Splice-Mob/Def"/>
</dbReference>
<dbReference type="EMBL" id="BAABLM010000001">
    <property type="protein sequence ID" value="GAA4664458.1"/>
    <property type="molecule type" value="Genomic_DNA"/>
</dbReference>
<evidence type="ECO:0000256" key="3">
    <source>
        <dbReference type="ARBA" id="ARBA00022695"/>
    </source>
</evidence>
<evidence type="ECO:0000256" key="5">
    <source>
        <dbReference type="ARBA" id="ARBA00022842"/>
    </source>
</evidence>
<gene>
    <name evidence="10" type="ORF">GCM10025780_01710</name>
</gene>
<evidence type="ECO:0000256" key="7">
    <source>
        <dbReference type="ARBA" id="ARBA00048173"/>
    </source>
</evidence>
<evidence type="ECO:0000256" key="8">
    <source>
        <dbReference type="SAM" id="MobiDB-lite"/>
    </source>
</evidence>
<proteinExistence type="predicted"/>
<dbReference type="InterPro" id="IPR000477">
    <property type="entry name" value="RT_dom"/>
</dbReference>
<evidence type="ECO:0000256" key="2">
    <source>
        <dbReference type="ARBA" id="ARBA00022679"/>
    </source>
</evidence>
<evidence type="ECO:0000313" key="10">
    <source>
        <dbReference type="EMBL" id="GAA4664458.1"/>
    </source>
</evidence>
<comment type="caution">
    <text evidence="10">The sequence shown here is derived from an EMBL/GenBank/DDBJ whole genome shotgun (WGS) entry which is preliminary data.</text>
</comment>
<keyword evidence="6" id="KW-0695">RNA-directed DNA polymerase</keyword>
<keyword evidence="4" id="KW-0479">Metal-binding</keyword>
<dbReference type="InterPro" id="IPR000123">
    <property type="entry name" value="Reverse_transcriptase_msDNA"/>
</dbReference>
<protein>
    <recommendedName>
        <fullName evidence="1">RNA-directed DNA polymerase</fullName>
        <ecNumber evidence="1">2.7.7.49</ecNumber>
    </recommendedName>
</protein>
<evidence type="ECO:0000259" key="9">
    <source>
        <dbReference type="PROSITE" id="PS50878"/>
    </source>
</evidence>
<keyword evidence="11" id="KW-1185">Reference proteome</keyword>
<sequence length="502" mass="54511">MRRLPGEADDAGSASSSPGLPRGTKIDQATTPQEANRASHGTPPAPTDESPGSRLQARSVHPTPPHVAAALADAFLAAPSWNASGLREAAAVCLGGPRRFVVPVVGHVLRAHHRPPRDAPRELSRRILDSPGFAEAVERSARRLPLTIASWRVEPPSSRNPDDRGMLGLATVTDLARALGTDSSRLAWFADTKLWNRRAPAGPLHHYRYEWRARPGRVPRLLEVPQGLLKGMQRTVLDELLDRLPLNDAAHGFVPGRSAVTGAALHTGQEVVIGLDLVSFFARVPARKVYSVFRQAGLPEAVAHTLTGLCTHSVPPRILSLMPPGGSPDERFALRRALALPHLPQGSPTSPMLANLAVRRLDSRLAGWATSVGAVYTRYADDLAFSGGSALASRVDAFVRGVDRIVTDEGYSLNVRKTRVRRRGVRQTVTGIVVNETTGFGRREYDAVKAELHNCVVKGPGTQDARGHPDYRAHLLGRIAWVTALNPGRGARLRREFDRIRW</sequence>
<evidence type="ECO:0000256" key="1">
    <source>
        <dbReference type="ARBA" id="ARBA00012493"/>
    </source>
</evidence>
<evidence type="ECO:0000313" key="11">
    <source>
        <dbReference type="Proteomes" id="UP001501295"/>
    </source>
</evidence>
<dbReference type="PRINTS" id="PR00866">
    <property type="entry name" value="RNADNAPOLMS"/>
</dbReference>
<keyword evidence="2" id="KW-0808">Transferase</keyword>
<keyword evidence="3" id="KW-0548">Nucleotidyltransferase</keyword>
<evidence type="ECO:0000256" key="6">
    <source>
        <dbReference type="ARBA" id="ARBA00022918"/>
    </source>
</evidence>
<dbReference type="EC" id="2.7.7.49" evidence="1"/>
<organism evidence="10 11">
    <name type="scientific">Frondihabitans cladoniiphilus</name>
    <dbReference type="NCBI Taxonomy" id="715785"/>
    <lineage>
        <taxon>Bacteria</taxon>
        <taxon>Bacillati</taxon>
        <taxon>Actinomycetota</taxon>
        <taxon>Actinomycetes</taxon>
        <taxon>Micrococcales</taxon>
        <taxon>Microbacteriaceae</taxon>
        <taxon>Frondihabitans</taxon>
    </lineage>
</organism>
<dbReference type="PANTHER" id="PTHR34047:SF7">
    <property type="entry name" value="RNA-DIRECTED DNA POLYMERASE"/>
    <property type="match status" value="1"/>
</dbReference>
<dbReference type="RefSeq" id="WP_345372104.1">
    <property type="nucleotide sequence ID" value="NZ_BAABLM010000001.1"/>
</dbReference>
<reference evidence="11" key="1">
    <citation type="journal article" date="2019" name="Int. J. Syst. Evol. Microbiol.">
        <title>The Global Catalogue of Microorganisms (GCM) 10K type strain sequencing project: providing services to taxonomists for standard genome sequencing and annotation.</title>
        <authorList>
            <consortium name="The Broad Institute Genomics Platform"/>
            <consortium name="The Broad Institute Genome Sequencing Center for Infectious Disease"/>
            <person name="Wu L."/>
            <person name="Ma J."/>
        </authorList>
    </citation>
    <scope>NUCLEOTIDE SEQUENCE [LARGE SCALE GENOMIC DNA]</scope>
    <source>
        <strain evidence="11">JCM 18956</strain>
    </source>
</reference>
<dbReference type="PROSITE" id="PS50878">
    <property type="entry name" value="RT_POL"/>
    <property type="match status" value="1"/>
</dbReference>
<dbReference type="CDD" id="cd03487">
    <property type="entry name" value="RT_Bac_retron_II"/>
    <property type="match status" value="1"/>
</dbReference>
<dbReference type="Proteomes" id="UP001501295">
    <property type="component" value="Unassembled WGS sequence"/>
</dbReference>
<feature type="region of interest" description="Disordered" evidence="8">
    <location>
        <begin position="1"/>
        <end position="63"/>
    </location>
</feature>
<accession>A0ABP8VHX6</accession>
<comment type="catalytic activity">
    <reaction evidence="7">
        <text>DNA(n) + a 2'-deoxyribonucleoside 5'-triphosphate = DNA(n+1) + diphosphate</text>
        <dbReference type="Rhea" id="RHEA:22508"/>
        <dbReference type="Rhea" id="RHEA-COMP:17339"/>
        <dbReference type="Rhea" id="RHEA-COMP:17340"/>
        <dbReference type="ChEBI" id="CHEBI:33019"/>
        <dbReference type="ChEBI" id="CHEBI:61560"/>
        <dbReference type="ChEBI" id="CHEBI:173112"/>
        <dbReference type="EC" id="2.7.7.49"/>
    </reaction>
</comment>
<dbReference type="Pfam" id="PF00078">
    <property type="entry name" value="RVT_1"/>
    <property type="match status" value="1"/>
</dbReference>
<dbReference type="PANTHER" id="PTHR34047">
    <property type="entry name" value="NUCLEAR INTRON MATURASE 1, MITOCHONDRIAL-RELATED"/>
    <property type="match status" value="1"/>
</dbReference>